<proteinExistence type="predicted"/>
<dbReference type="PANTHER" id="PTHR42769:SF1">
    <property type="entry name" value="MANGANESE_IRON SUPEROXIDE DISMUTASE C-TERMINAL DOMAIN-CONTAINING PROTEIN"/>
    <property type="match status" value="1"/>
</dbReference>
<dbReference type="Gene3D" id="2.60.450.20">
    <property type="match status" value="1"/>
</dbReference>
<dbReference type="Proteomes" id="UP001430356">
    <property type="component" value="Unassembled WGS sequence"/>
</dbReference>
<feature type="region of interest" description="Disordered" evidence="1">
    <location>
        <begin position="217"/>
        <end position="237"/>
    </location>
</feature>
<feature type="region of interest" description="Disordered" evidence="1">
    <location>
        <begin position="354"/>
        <end position="405"/>
    </location>
</feature>
<sequence length="498" mass="52782">MLRGRSGCLKMRVDMAAAELRRLVPLLPTSKVASSGASQSIASLIVSTSFSATAARSAANHARDCPVLAKTLPLSQISKERSFVERPCVTCVRERVHYVSSASFCDDFGRRCVGTANARPLEAAALPAGVLQAVERSYGSVSALNDTVVLHAAGAMGPGRLWIVYAPPKSTEAHGAMRVLSLPACRVPLVHGLWPLAVIDMTEGRLCGEVARRWNNDDEAAEEDSPPSWSRAGRSPAALGSVATVTRTAHRQPSMARIRLPALQGAVAEEAMRSMNWQFVETQLTAALDYYSSQQRTRTQEEHRKKCEQVAAVRAMEQVKDSGAVLRATDSVTITSSGTAGASSAVRNVTTLPAASTTSSASPDTGSAAHGETGSRTAEATDGHTEGSVGSAASETGPAADSATPGIAVPTAAAADTTEPRSVQQADGTWEYHYNNGDVTRVYANGTKVFLTESLTTTVFTNGDTLFEYPDKTTILDRVDGVRVKTFADGTRKEERLR</sequence>
<keyword evidence="3" id="KW-1185">Reference proteome</keyword>
<dbReference type="AlphaFoldDB" id="A0AAW0EZW3"/>
<name>A0AAW0EZW3_9TRYP</name>
<gene>
    <name evidence="2" type="ORF">NESM_000803300</name>
</gene>
<evidence type="ECO:0000256" key="1">
    <source>
        <dbReference type="SAM" id="MobiDB-lite"/>
    </source>
</evidence>
<organism evidence="2 3">
    <name type="scientific">Novymonas esmeraldas</name>
    <dbReference type="NCBI Taxonomy" id="1808958"/>
    <lineage>
        <taxon>Eukaryota</taxon>
        <taxon>Discoba</taxon>
        <taxon>Euglenozoa</taxon>
        <taxon>Kinetoplastea</taxon>
        <taxon>Metakinetoplastina</taxon>
        <taxon>Trypanosomatida</taxon>
        <taxon>Trypanosomatidae</taxon>
        <taxon>Novymonas</taxon>
    </lineage>
</organism>
<accession>A0AAW0EZW3</accession>
<evidence type="ECO:0000313" key="2">
    <source>
        <dbReference type="EMBL" id="KAK7198434.1"/>
    </source>
</evidence>
<dbReference type="PANTHER" id="PTHR42769">
    <property type="entry name" value="SUPEROXIDE DISMUTASE"/>
    <property type="match status" value="1"/>
</dbReference>
<dbReference type="EMBL" id="JAECZO010000150">
    <property type="protein sequence ID" value="KAK7198434.1"/>
    <property type="molecule type" value="Genomic_DNA"/>
</dbReference>
<comment type="caution">
    <text evidence="2">The sequence shown here is derived from an EMBL/GenBank/DDBJ whole genome shotgun (WGS) entry which is preliminary data.</text>
</comment>
<dbReference type="Gene3D" id="3.55.40.20">
    <property type="entry name" value="Iron/manganese superoxide dismutase, C-terminal domain"/>
    <property type="match status" value="1"/>
</dbReference>
<reference evidence="2 3" key="1">
    <citation type="journal article" date="2021" name="MBio">
        <title>A New Model Trypanosomatid, Novymonas esmeraldas: Genomic Perception of Its 'Candidatus Pandoraea novymonadis' Endosymbiont.</title>
        <authorList>
            <person name="Zakharova A."/>
            <person name="Saura A."/>
            <person name="Butenko A."/>
            <person name="Podesvova L."/>
            <person name="Warmusova S."/>
            <person name="Kostygov A.Y."/>
            <person name="Nenarokova A."/>
            <person name="Lukes J."/>
            <person name="Opperdoes F.R."/>
            <person name="Yurchenko V."/>
        </authorList>
    </citation>
    <scope>NUCLEOTIDE SEQUENCE [LARGE SCALE GENOMIC DNA]</scope>
    <source>
        <strain evidence="2 3">E262AT.01</strain>
    </source>
</reference>
<dbReference type="SUPFAM" id="SSF54719">
    <property type="entry name" value="Fe,Mn superoxide dismutase (SOD), C-terminal domain"/>
    <property type="match status" value="1"/>
</dbReference>
<protein>
    <recommendedName>
        <fullName evidence="4">Centromere protein J C-terminal domain-containing protein</fullName>
    </recommendedName>
</protein>
<dbReference type="GO" id="GO:0004784">
    <property type="term" value="F:superoxide dismutase activity"/>
    <property type="evidence" value="ECO:0007669"/>
    <property type="project" value="TreeGrafter"/>
</dbReference>
<dbReference type="InterPro" id="IPR047002">
    <property type="entry name" value="Tcp10_C_sf"/>
</dbReference>
<evidence type="ECO:0000313" key="3">
    <source>
        <dbReference type="Proteomes" id="UP001430356"/>
    </source>
</evidence>
<evidence type="ECO:0008006" key="4">
    <source>
        <dbReference type="Google" id="ProtNLM"/>
    </source>
</evidence>
<feature type="compositionally biased region" description="Low complexity" evidence="1">
    <location>
        <begin position="354"/>
        <end position="369"/>
    </location>
</feature>
<dbReference type="InterPro" id="IPR036314">
    <property type="entry name" value="SOD_C_sf"/>
</dbReference>